<dbReference type="GeneID" id="31605705"/>
<evidence type="ECO:0000256" key="1">
    <source>
        <dbReference type="PROSITE-ProRule" id="PRU00169"/>
    </source>
</evidence>
<sequence>MMRVAIVEDHPAERQLVKTMCTAYFRDKHDLDIDCGTFTGTDDFIESWKSNRFDLVLLDCYLTDDETDATAPTGLDIARFLRRQRDDCPIVFITSSSDFAVLGYEVQATGYILKPISRANFDATMDRAYETLSERPRVTHLSTDKPSHAADAAWQVAFGNPAINMDRRLIVYCLSNAHYVEFTFADGTCSKIRTNFSDVERRLTVFDNFYRTARGVLVNFDYVTGISNAEFVMKGGKRIPITKTAVTTTCRKYAEYTFTRMRSEQ</sequence>
<organism evidence="3 4">
    <name type="scientific">Bifidobacterium dentium</name>
    <dbReference type="NCBI Taxonomy" id="1689"/>
    <lineage>
        <taxon>Bacteria</taxon>
        <taxon>Bacillati</taxon>
        <taxon>Actinomycetota</taxon>
        <taxon>Actinomycetes</taxon>
        <taxon>Bifidobacteriales</taxon>
        <taxon>Bifidobacteriaceae</taxon>
        <taxon>Bifidobacterium</taxon>
    </lineage>
</organism>
<feature type="modified residue" description="4-aspartylphosphate" evidence="1">
    <location>
        <position position="59"/>
    </location>
</feature>
<dbReference type="Pfam" id="PF00072">
    <property type="entry name" value="Response_reg"/>
    <property type="match status" value="1"/>
</dbReference>
<reference evidence="3 4" key="1">
    <citation type="journal article" date="2019" name="Nat. Med.">
        <title>A library of human gut bacterial isolates paired with longitudinal multiomics data enables mechanistic microbiome research.</title>
        <authorList>
            <person name="Poyet M."/>
            <person name="Groussin M."/>
            <person name="Gibbons S.M."/>
            <person name="Avila-Pacheco J."/>
            <person name="Jiang X."/>
            <person name="Kearney S.M."/>
            <person name="Perrotta A.R."/>
            <person name="Berdy B."/>
            <person name="Zhao S."/>
            <person name="Lieberman T.D."/>
            <person name="Swanson P.K."/>
            <person name="Smith M."/>
            <person name="Roesemann S."/>
            <person name="Alexander J.E."/>
            <person name="Rich S.A."/>
            <person name="Livny J."/>
            <person name="Vlamakis H."/>
            <person name="Clish C."/>
            <person name="Bullock K."/>
            <person name="Deik A."/>
            <person name="Scott J."/>
            <person name="Pierce K.A."/>
            <person name="Xavier R.J."/>
            <person name="Alm E.J."/>
        </authorList>
    </citation>
    <scope>NUCLEOTIDE SEQUENCE [LARGE SCALE GENOMIC DNA]</scope>
    <source>
        <strain evidence="3 4">BIOML-A2</strain>
    </source>
</reference>
<protein>
    <submittedName>
        <fullName evidence="3">Response regulator transcription factor</fullName>
    </submittedName>
</protein>
<dbReference type="Proteomes" id="UP000429211">
    <property type="component" value="Unassembled WGS sequence"/>
</dbReference>
<dbReference type="SMART" id="SM00850">
    <property type="entry name" value="LytTR"/>
    <property type="match status" value="1"/>
</dbReference>
<dbReference type="OMA" id="NAHYVEF"/>
<dbReference type="Gene3D" id="2.40.50.1020">
    <property type="entry name" value="LytTr DNA-binding domain"/>
    <property type="match status" value="1"/>
</dbReference>
<dbReference type="CDD" id="cd00156">
    <property type="entry name" value="REC"/>
    <property type="match status" value="1"/>
</dbReference>
<keyword evidence="1" id="KW-0597">Phosphoprotein</keyword>
<accession>A0A7J5TGL4</accession>
<dbReference type="SMART" id="SM00448">
    <property type="entry name" value="REC"/>
    <property type="match status" value="1"/>
</dbReference>
<dbReference type="SUPFAM" id="SSF52172">
    <property type="entry name" value="CheY-like"/>
    <property type="match status" value="1"/>
</dbReference>
<evidence type="ECO:0000313" key="4">
    <source>
        <dbReference type="Proteomes" id="UP000429211"/>
    </source>
</evidence>
<proteinExistence type="predicted"/>
<dbReference type="RefSeq" id="WP_003837290.1">
    <property type="nucleotide sequence ID" value="NZ_BCYE01000012.1"/>
</dbReference>
<feature type="domain" description="Response regulatory" evidence="2">
    <location>
        <begin position="3"/>
        <end position="129"/>
    </location>
</feature>
<comment type="caution">
    <text evidence="3">The sequence shown here is derived from an EMBL/GenBank/DDBJ whole genome shotgun (WGS) entry which is preliminary data.</text>
</comment>
<name>A0A7J5TGL4_9BIFI</name>
<gene>
    <name evidence="3" type="ORF">GBB04_07965</name>
</gene>
<dbReference type="InterPro" id="IPR001789">
    <property type="entry name" value="Sig_transdc_resp-reg_receiver"/>
</dbReference>
<dbReference type="Pfam" id="PF04397">
    <property type="entry name" value="LytTR"/>
    <property type="match status" value="1"/>
</dbReference>
<evidence type="ECO:0000259" key="2">
    <source>
        <dbReference type="PROSITE" id="PS50110"/>
    </source>
</evidence>
<dbReference type="InterPro" id="IPR011006">
    <property type="entry name" value="CheY-like_superfamily"/>
</dbReference>
<dbReference type="PROSITE" id="PS50110">
    <property type="entry name" value="RESPONSE_REGULATORY"/>
    <property type="match status" value="1"/>
</dbReference>
<dbReference type="InterPro" id="IPR007492">
    <property type="entry name" value="LytTR_DNA-bd_dom"/>
</dbReference>
<dbReference type="AlphaFoldDB" id="A0A7J5TGL4"/>
<dbReference type="GO" id="GO:0000160">
    <property type="term" value="P:phosphorelay signal transduction system"/>
    <property type="evidence" value="ECO:0007669"/>
    <property type="project" value="InterPro"/>
</dbReference>
<evidence type="ECO:0000313" key="3">
    <source>
        <dbReference type="EMBL" id="KAB7460313.1"/>
    </source>
</evidence>
<dbReference type="Gene3D" id="3.40.50.2300">
    <property type="match status" value="1"/>
</dbReference>
<dbReference type="EMBL" id="WDPD01000008">
    <property type="protein sequence ID" value="KAB7460313.1"/>
    <property type="molecule type" value="Genomic_DNA"/>
</dbReference>
<dbReference type="GO" id="GO:0003677">
    <property type="term" value="F:DNA binding"/>
    <property type="evidence" value="ECO:0007669"/>
    <property type="project" value="InterPro"/>
</dbReference>